<dbReference type="Pfam" id="PF00043">
    <property type="entry name" value="GST_C"/>
    <property type="match status" value="1"/>
</dbReference>
<dbReference type="Proteomes" id="UP001596492">
    <property type="component" value="Unassembled WGS sequence"/>
</dbReference>
<accession>A0ABW2IJH2</accession>
<protein>
    <submittedName>
        <fullName evidence="3">Glutathione S-transferase family protein</fullName>
    </submittedName>
</protein>
<evidence type="ECO:0000259" key="1">
    <source>
        <dbReference type="PROSITE" id="PS50404"/>
    </source>
</evidence>
<evidence type="ECO:0000313" key="4">
    <source>
        <dbReference type="Proteomes" id="UP001596492"/>
    </source>
</evidence>
<dbReference type="InterPro" id="IPR004045">
    <property type="entry name" value="Glutathione_S-Trfase_N"/>
</dbReference>
<dbReference type="Gene3D" id="3.40.30.110">
    <property type="match status" value="2"/>
</dbReference>
<keyword evidence="4" id="KW-1185">Reference proteome</keyword>
<dbReference type="Gene3D" id="1.20.1050.10">
    <property type="match status" value="1"/>
</dbReference>
<feature type="domain" description="GST C-terminal" evidence="2">
    <location>
        <begin position="89"/>
        <end position="240"/>
    </location>
</feature>
<gene>
    <name evidence="3" type="ORF">ACFQS8_05980</name>
</gene>
<evidence type="ECO:0000259" key="2">
    <source>
        <dbReference type="PROSITE" id="PS50405"/>
    </source>
</evidence>
<dbReference type="SUPFAM" id="SSF52833">
    <property type="entry name" value="Thioredoxin-like"/>
    <property type="match status" value="1"/>
</dbReference>
<proteinExistence type="predicted"/>
<dbReference type="PROSITE" id="PS50404">
    <property type="entry name" value="GST_NTER"/>
    <property type="match status" value="1"/>
</dbReference>
<dbReference type="InterPro" id="IPR036249">
    <property type="entry name" value="Thioredoxin-like_sf"/>
</dbReference>
<name>A0ABW2IJH2_9PROT</name>
<dbReference type="CDD" id="cd00570">
    <property type="entry name" value="GST_N_family"/>
    <property type="match status" value="1"/>
</dbReference>
<dbReference type="InterPro" id="IPR004046">
    <property type="entry name" value="GST_C"/>
</dbReference>
<dbReference type="PROSITE" id="PS50405">
    <property type="entry name" value="GST_CTER"/>
    <property type="match status" value="1"/>
</dbReference>
<reference evidence="4" key="1">
    <citation type="journal article" date="2019" name="Int. J. Syst. Evol. Microbiol.">
        <title>The Global Catalogue of Microorganisms (GCM) 10K type strain sequencing project: providing services to taxonomists for standard genome sequencing and annotation.</title>
        <authorList>
            <consortium name="The Broad Institute Genomics Platform"/>
            <consortium name="The Broad Institute Genome Sequencing Center for Infectious Disease"/>
            <person name="Wu L."/>
            <person name="Ma J."/>
        </authorList>
    </citation>
    <scope>NUCLEOTIDE SEQUENCE [LARGE SCALE GENOMIC DNA]</scope>
    <source>
        <strain evidence="4">CCUG 51308</strain>
    </source>
</reference>
<dbReference type="Pfam" id="PF13417">
    <property type="entry name" value="GST_N_3"/>
    <property type="match status" value="1"/>
</dbReference>
<dbReference type="SUPFAM" id="SSF47616">
    <property type="entry name" value="GST C-terminal domain-like"/>
    <property type="match status" value="1"/>
</dbReference>
<dbReference type="InterPro" id="IPR010987">
    <property type="entry name" value="Glutathione-S-Trfase_C-like"/>
</dbReference>
<organism evidence="3 4">
    <name type="scientific">Hirschia litorea</name>
    <dbReference type="NCBI Taxonomy" id="1199156"/>
    <lineage>
        <taxon>Bacteria</taxon>
        <taxon>Pseudomonadati</taxon>
        <taxon>Pseudomonadota</taxon>
        <taxon>Alphaproteobacteria</taxon>
        <taxon>Hyphomonadales</taxon>
        <taxon>Hyphomonadaceae</taxon>
        <taxon>Hirschia</taxon>
    </lineage>
</organism>
<comment type="caution">
    <text evidence="3">The sequence shown here is derived from an EMBL/GenBank/DDBJ whole genome shotgun (WGS) entry which is preliminary data.</text>
</comment>
<dbReference type="EMBL" id="JBHTBR010000002">
    <property type="protein sequence ID" value="MFC7291157.1"/>
    <property type="molecule type" value="Genomic_DNA"/>
</dbReference>
<sequence length="307" mass="34152">MAIFLHHYPASSFAEKVRLVLGYLQLEWQSVAIEPIAPRPSLDLLTGGYRRTPVLQIDSNIYCDTTLIVRTLAEHAFDETLFAHGFVADRVSEWADNQLIDVCRTLNMRPEAIADTIERISPGKASAFKKDRAELFKGSSKLKISPEAALSSLTTYLSQMNTSIETPFLFGDEPCVADFSVYHCLWSLAQSPLNASLLYPYVNVCDWMERMHAIGHGMNEESDEQEALDHAFDTFAELPYVTTLMLPGLKLGDFVQVTPIDYGNVSVVGELLALSPEQIILGRETDDTGGVICHFPIAGYEIQVIDD</sequence>
<dbReference type="RefSeq" id="WP_382166351.1">
    <property type="nucleotide sequence ID" value="NZ_JBHTBR010000002.1"/>
</dbReference>
<dbReference type="InterPro" id="IPR036282">
    <property type="entry name" value="Glutathione-S-Trfase_C_sf"/>
</dbReference>
<evidence type="ECO:0000313" key="3">
    <source>
        <dbReference type="EMBL" id="MFC7291157.1"/>
    </source>
</evidence>
<feature type="domain" description="GST N-terminal" evidence="1">
    <location>
        <begin position="1"/>
        <end position="80"/>
    </location>
</feature>